<evidence type="ECO:0000256" key="10">
    <source>
        <dbReference type="ARBA" id="ARBA00022989"/>
    </source>
</evidence>
<dbReference type="NCBIfam" id="TIGR01427">
    <property type="entry name" value="PTS_IIC_fructo"/>
    <property type="match status" value="1"/>
</dbReference>
<dbReference type="InterPro" id="IPR003353">
    <property type="entry name" value="PTS_IIB_fruc"/>
</dbReference>
<feature type="transmembrane region" description="Helical" evidence="12">
    <location>
        <begin position="675"/>
        <end position="700"/>
    </location>
</feature>
<dbReference type="InterPro" id="IPR003352">
    <property type="entry name" value="PTS_EIIC"/>
</dbReference>
<dbReference type="SUPFAM" id="SSF52794">
    <property type="entry name" value="PTS system IIB component-like"/>
    <property type="match status" value="1"/>
</dbReference>
<dbReference type="GO" id="GO:0090563">
    <property type="term" value="F:protein-phosphocysteine-sugar phosphotransferase activity"/>
    <property type="evidence" value="ECO:0007669"/>
    <property type="project" value="TreeGrafter"/>
</dbReference>
<keyword evidence="2" id="KW-0813">Transport</keyword>
<evidence type="ECO:0000313" key="16">
    <source>
        <dbReference type="EMBL" id="EIE42371.1"/>
    </source>
</evidence>
<dbReference type="GO" id="GO:0009401">
    <property type="term" value="P:phosphoenolpyruvate-dependent sugar phosphotransferase system"/>
    <property type="evidence" value="ECO:0007669"/>
    <property type="project" value="UniProtKB-KW"/>
</dbReference>
<keyword evidence="3" id="KW-1003">Cell membrane</keyword>
<dbReference type="Pfam" id="PF02302">
    <property type="entry name" value="PTS_IIB"/>
    <property type="match status" value="1"/>
</dbReference>
<dbReference type="InterPro" id="IPR016152">
    <property type="entry name" value="PTrfase/Anion_transptr"/>
</dbReference>
<dbReference type="Proteomes" id="UP000006229">
    <property type="component" value="Unassembled WGS sequence"/>
</dbReference>
<dbReference type="GO" id="GO:0005886">
    <property type="term" value="C:plasma membrane"/>
    <property type="evidence" value="ECO:0007669"/>
    <property type="project" value="UniProtKB-SubCell"/>
</dbReference>
<feature type="transmembrane region" description="Helical" evidence="12">
    <location>
        <begin position="406"/>
        <end position="428"/>
    </location>
</feature>
<keyword evidence="7" id="KW-0598">Phosphotransferase system</keyword>
<evidence type="ECO:0000256" key="6">
    <source>
        <dbReference type="ARBA" id="ARBA00022679"/>
    </source>
</evidence>
<dbReference type="GO" id="GO:0022877">
    <property type="term" value="F:protein-N(PI)-phosphohistidine-fructose phosphotransferase system transporter activity"/>
    <property type="evidence" value="ECO:0007669"/>
    <property type="project" value="InterPro"/>
</dbReference>
<keyword evidence="17" id="KW-1185">Reference proteome</keyword>
<dbReference type="InterPro" id="IPR036095">
    <property type="entry name" value="PTS_EIIB-like_sf"/>
</dbReference>
<evidence type="ECO:0000256" key="11">
    <source>
        <dbReference type="ARBA" id="ARBA00023136"/>
    </source>
</evidence>
<feature type="transmembrane region" description="Helical" evidence="12">
    <location>
        <begin position="448"/>
        <end position="472"/>
    </location>
</feature>
<evidence type="ECO:0000256" key="3">
    <source>
        <dbReference type="ARBA" id="ARBA00022475"/>
    </source>
</evidence>
<accession>I1A7A0</accession>
<dbReference type="Gene3D" id="3.40.50.2300">
    <property type="match status" value="1"/>
</dbReference>
<reference evidence="16 17" key="1">
    <citation type="journal article" date="2012" name="J. Bacteriol.">
        <title>Genome annotation of five Mycoplasma canis strains.</title>
        <authorList>
            <person name="Brown D.R."/>
            <person name="May M."/>
            <person name="Michaels D.L."/>
            <person name="Barbet A.F."/>
        </authorList>
    </citation>
    <scope>NUCLEOTIDE SEQUENCE [LARGE SCALE GENOMIC DNA]</scope>
    <source>
        <strain evidence="16 17">UFG4</strain>
    </source>
</reference>
<evidence type="ECO:0000256" key="5">
    <source>
        <dbReference type="ARBA" id="ARBA00022597"/>
    </source>
</evidence>
<dbReference type="InterPro" id="IPR002178">
    <property type="entry name" value="PTS_EIIA_type-2_dom"/>
</dbReference>
<feature type="transmembrane region" description="Helical" evidence="12">
    <location>
        <begin position="633"/>
        <end position="663"/>
    </location>
</feature>
<keyword evidence="5" id="KW-0762">Sugar transport</keyword>
<keyword evidence="10 12" id="KW-1133">Transmembrane helix</keyword>
<protein>
    <submittedName>
        <fullName evidence="16">PTS system, fructose-specific IIABC component (EIIABC-fru) (Fructose-permease IIABC component)(Phosphotransferase enzyme II, ABC component) (EII-fru/EIII-fru)</fullName>
    </submittedName>
</protein>
<dbReference type="GO" id="GO:0016301">
    <property type="term" value="F:kinase activity"/>
    <property type="evidence" value="ECO:0007669"/>
    <property type="project" value="UniProtKB-KW"/>
</dbReference>
<dbReference type="PROSITE" id="PS51104">
    <property type="entry name" value="PTS_EIIC_TYPE_2"/>
    <property type="match status" value="1"/>
</dbReference>
<feature type="domain" description="PTS EIIC type-2" evidence="15">
    <location>
        <begin position="319"/>
        <end position="710"/>
    </location>
</feature>
<feature type="domain" description="PTS EIIA type-2" evidence="13">
    <location>
        <begin position="31"/>
        <end position="175"/>
    </location>
</feature>
<dbReference type="NCBIfam" id="TIGR00829">
    <property type="entry name" value="FRU"/>
    <property type="match status" value="1"/>
</dbReference>
<dbReference type="EMBL" id="AJFU01000003">
    <property type="protein sequence ID" value="EIE42371.1"/>
    <property type="molecule type" value="Genomic_DNA"/>
</dbReference>
<dbReference type="SUPFAM" id="SSF55804">
    <property type="entry name" value="Phoshotransferase/anion transport protein"/>
    <property type="match status" value="1"/>
</dbReference>
<evidence type="ECO:0000256" key="1">
    <source>
        <dbReference type="ARBA" id="ARBA00004429"/>
    </source>
</evidence>
<dbReference type="InterPro" id="IPR003501">
    <property type="entry name" value="PTS_EIIB_2/3"/>
</dbReference>
<evidence type="ECO:0000256" key="4">
    <source>
        <dbReference type="ARBA" id="ARBA00022553"/>
    </source>
</evidence>
<feature type="transmembrane region" description="Helical" evidence="12">
    <location>
        <begin position="527"/>
        <end position="545"/>
    </location>
</feature>
<evidence type="ECO:0000313" key="17">
    <source>
        <dbReference type="Proteomes" id="UP000006229"/>
    </source>
</evidence>
<sequence length="721" mass="78047">MFFYLKFCFGHLNIIKFLARFRKEFMNIKNLFKNKDTIYLNKKFDSKSEVLEFFASELVSKGYGSNEGKILELFQTREKQGSTGIGDKIAMPHLGDDVISKSTLLFAKVNNLEWESLDNKPVDFIFGIALSKNERESGHIEVMQKLSTLLINEKFVSELRKVDSADAFVDLLDQFDQKEEIKDSNSDDYYDIVAVTACPTGIAHTFLAKEKLIEEAKRMNLKIKVETQGAEGVKNKLTVEDIQKAKGVLLAVDREIEKNKFADANNVLEISTQKAIHNPHKYIQDLLDKKGAKLKISTSSKQDDSSDAEMTFDGFAKKMRRSLMSGISHMLPFIVFGGILLAIGFLIDIIAGTASGVDVNSPAFLSSFGFNKPVSKIVFDIGKLGLGLAVPVLSAYITFSLVGRQGLLPGFVVGAIASGQIAGTYGFLEPAIVSSGVNNPGAFLGTGSGFIGGILGAFFAAAMVIVFSKYVFGKLPQTMQGIKNILFIPLIGTLTIAVTFWAVNIVLIFVNLGLVLFLQLFQNKKEIAWILGLILGAMMAIDLGGPINKAAYIFGTLTIANGTSSVSMAAVMAAGMVPPLGIAISMFISKKLWTKEEISSGKYSNIIFGLSFISEGAIPYTSKNPKVLVPANIIGGAVAGIISATLGVNIIAPHGGIFVAFLARTNLVSGFGASLGLGITFWVLAILLGALAQAGSIILFSHINKKYPNWTKKLIIKKKKA</sequence>
<feature type="transmembrane region" description="Helical" evidence="12">
    <location>
        <begin position="330"/>
        <end position="357"/>
    </location>
</feature>
<evidence type="ECO:0000256" key="8">
    <source>
        <dbReference type="ARBA" id="ARBA00022692"/>
    </source>
</evidence>
<keyword evidence="6 16" id="KW-0808">Transferase</keyword>
<keyword evidence="4" id="KW-0597">Phosphoprotein</keyword>
<dbReference type="PROSITE" id="PS51094">
    <property type="entry name" value="PTS_EIIA_TYPE_2"/>
    <property type="match status" value="1"/>
</dbReference>
<comment type="caution">
    <text evidence="16">The sequence shown here is derived from an EMBL/GenBank/DDBJ whole genome shotgun (WGS) entry which is preliminary data.</text>
</comment>
<name>I1A7A0_9BACT</name>
<keyword evidence="8 12" id="KW-0812">Transmembrane</keyword>
<evidence type="ECO:0000256" key="12">
    <source>
        <dbReference type="SAM" id="Phobius"/>
    </source>
</evidence>
<dbReference type="PANTHER" id="PTHR30505">
    <property type="entry name" value="FRUCTOSE-LIKE PERMEASE"/>
    <property type="match status" value="1"/>
</dbReference>
<evidence type="ECO:0000256" key="2">
    <source>
        <dbReference type="ARBA" id="ARBA00022448"/>
    </source>
</evidence>
<dbReference type="GO" id="GO:0005351">
    <property type="term" value="F:carbohydrate:proton symporter activity"/>
    <property type="evidence" value="ECO:0007669"/>
    <property type="project" value="InterPro"/>
</dbReference>
<dbReference type="CDD" id="cd05569">
    <property type="entry name" value="PTS_IIB_fructose"/>
    <property type="match status" value="1"/>
</dbReference>
<evidence type="ECO:0000259" key="13">
    <source>
        <dbReference type="PROSITE" id="PS51094"/>
    </source>
</evidence>
<evidence type="ECO:0000259" key="15">
    <source>
        <dbReference type="PROSITE" id="PS51104"/>
    </source>
</evidence>
<comment type="subcellular location">
    <subcellularLocation>
        <location evidence="1">Cell inner membrane</location>
        <topology evidence="1">Multi-pass membrane protein</topology>
    </subcellularLocation>
</comment>
<gene>
    <name evidence="16" type="ORF">MCANUFG4_00608</name>
</gene>
<dbReference type="AlphaFoldDB" id="I1A7A0"/>
<organism evidence="16 17">
    <name type="scientific">Mycoplasmopsis canis UFG4</name>
    <dbReference type="NCBI Taxonomy" id="1131455"/>
    <lineage>
        <taxon>Bacteria</taxon>
        <taxon>Bacillati</taxon>
        <taxon>Mycoplasmatota</taxon>
        <taxon>Mycoplasmoidales</taxon>
        <taxon>Metamycoplasmataceae</taxon>
        <taxon>Mycoplasmopsis</taxon>
    </lineage>
</organism>
<feature type="transmembrane region" description="Helical" evidence="12">
    <location>
        <begin position="484"/>
        <end position="515"/>
    </location>
</feature>
<dbReference type="PANTHER" id="PTHR30505:SF0">
    <property type="entry name" value="FRUCTOSE-LIKE PTS SYSTEM EIIBC COMPONENT-RELATED"/>
    <property type="match status" value="1"/>
</dbReference>
<dbReference type="CDD" id="cd00211">
    <property type="entry name" value="PTS_IIA_fru"/>
    <property type="match status" value="1"/>
</dbReference>
<feature type="transmembrane region" description="Helical" evidence="12">
    <location>
        <begin position="377"/>
        <end position="399"/>
    </location>
</feature>
<dbReference type="PATRIC" id="fig|1131455.3.peg.125"/>
<keyword evidence="9" id="KW-0418">Kinase</keyword>
<dbReference type="InterPro" id="IPR050864">
    <property type="entry name" value="Bacterial_PTS_Sugar_Transport"/>
</dbReference>
<dbReference type="PROSITE" id="PS51099">
    <property type="entry name" value="PTS_EIIB_TYPE_2"/>
    <property type="match status" value="1"/>
</dbReference>
<dbReference type="InterPro" id="IPR004715">
    <property type="entry name" value="PTS_IIA_fruc"/>
</dbReference>
<dbReference type="NCBIfam" id="TIGR00848">
    <property type="entry name" value="fruA"/>
    <property type="match status" value="1"/>
</dbReference>
<dbReference type="InterPro" id="IPR013011">
    <property type="entry name" value="PTS_EIIB_2"/>
</dbReference>
<dbReference type="Gene3D" id="3.40.930.10">
    <property type="entry name" value="Mannitol-specific EII, Chain A"/>
    <property type="match status" value="1"/>
</dbReference>
<evidence type="ECO:0000256" key="7">
    <source>
        <dbReference type="ARBA" id="ARBA00022683"/>
    </source>
</evidence>
<evidence type="ECO:0000259" key="14">
    <source>
        <dbReference type="PROSITE" id="PS51099"/>
    </source>
</evidence>
<keyword evidence="11 12" id="KW-0472">Membrane</keyword>
<dbReference type="InterPro" id="IPR006327">
    <property type="entry name" value="PTS_IIC_fruc"/>
</dbReference>
<evidence type="ECO:0000256" key="9">
    <source>
        <dbReference type="ARBA" id="ARBA00022777"/>
    </source>
</evidence>
<feature type="domain" description="PTS EIIB type-2" evidence="14">
    <location>
        <begin position="192"/>
        <end position="288"/>
    </location>
</feature>
<dbReference type="Pfam" id="PF02378">
    <property type="entry name" value="PTS_EIIC"/>
    <property type="match status" value="1"/>
</dbReference>
<proteinExistence type="predicted"/>
<dbReference type="InterPro" id="IPR013014">
    <property type="entry name" value="PTS_EIIC_2"/>
</dbReference>
<feature type="transmembrane region" description="Helical" evidence="12">
    <location>
        <begin position="566"/>
        <end position="588"/>
    </location>
</feature>
<dbReference type="Pfam" id="PF00359">
    <property type="entry name" value="PTS_EIIA_2"/>
    <property type="match status" value="1"/>
</dbReference>